<dbReference type="Proteomes" id="UP000465112">
    <property type="component" value="Unassembled WGS sequence"/>
</dbReference>
<evidence type="ECO:0000256" key="3">
    <source>
        <dbReference type="SAM" id="SignalP"/>
    </source>
</evidence>
<dbReference type="GO" id="GO:0042289">
    <property type="term" value="F:MHC class II protein binding"/>
    <property type="evidence" value="ECO:0007669"/>
    <property type="project" value="TreeGrafter"/>
</dbReference>
<feature type="signal peptide" evidence="3">
    <location>
        <begin position="1"/>
        <end position="22"/>
    </location>
</feature>
<evidence type="ECO:0000313" key="5">
    <source>
        <dbReference type="EMBL" id="KAF1376963.1"/>
    </source>
</evidence>
<accession>A0A6A5ELR8</accession>
<feature type="chain" id="PRO_5025560756" description="Ig-like domain-containing protein" evidence="3">
    <location>
        <begin position="23"/>
        <end position="323"/>
    </location>
</feature>
<dbReference type="SUPFAM" id="SSF48726">
    <property type="entry name" value="Immunoglobulin"/>
    <property type="match status" value="1"/>
</dbReference>
<protein>
    <recommendedName>
        <fullName evidence="4">Ig-like domain-containing protein</fullName>
    </recommendedName>
</protein>
<dbReference type="InterPro" id="IPR013783">
    <property type="entry name" value="Ig-like_fold"/>
</dbReference>
<keyword evidence="2" id="KW-0472">Membrane</keyword>
<dbReference type="GO" id="GO:1990782">
    <property type="term" value="F:protein tyrosine kinase binding"/>
    <property type="evidence" value="ECO:0007669"/>
    <property type="project" value="TreeGrafter"/>
</dbReference>
<dbReference type="Pfam" id="PF07686">
    <property type="entry name" value="V-set"/>
    <property type="match status" value="1"/>
</dbReference>
<dbReference type="PROSITE" id="PS50835">
    <property type="entry name" value="IG_LIKE"/>
    <property type="match status" value="1"/>
</dbReference>
<dbReference type="InterPro" id="IPR036179">
    <property type="entry name" value="Ig-like_dom_sf"/>
</dbReference>
<name>A0A6A5ELR8_PERFL</name>
<dbReference type="EMBL" id="VHII01000018">
    <property type="protein sequence ID" value="KAF1376963.1"/>
    <property type="molecule type" value="Genomic_DNA"/>
</dbReference>
<organism evidence="5 6">
    <name type="scientific">Perca fluviatilis</name>
    <name type="common">European perch</name>
    <dbReference type="NCBI Taxonomy" id="8168"/>
    <lineage>
        <taxon>Eukaryota</taxon>
        <taxon>Metazoa</taxon>
        <taxon>Chordata</taxon>
        <taxon>Craniata</taxon>
        <taxon>Vertebrata</taxon>
        <taxon>Euteleostomi</taxon>
        <taxon>Actinopterygii</taxon>
        <taxon>Neopterygii</taxon>
        <taxon>Teleostei</taxon>
        <taxon>Neoteleostei</taxon>
        <taxon>Acanthomorphata</taxon>
        <taxon>Eupercaria</taxon>
        <taxon>Perciformes</taxon>
        <taxon>Percoidei</taxon>
        <taxon>Percidae</taxon>
        <taxon>Percinae</taxon>
        <taxon>Perca</taxon>
    </lineage>
</organism>
<dbReference type="GO" id="GO:0035723">
    <property type="term" value="P:interleukin-15-mediated signaling pathway"/>
    <property type="evidence" value="ECO:0007669"/>
    <property type="project" value="TreeGrafter"/>
</dbReference>
<feature type="domain" description="Ig-like" evidence="4">
    <location>
        <begin position="32"/>
        <end position="106"/>
    </location>
</feature>
<dbReference type="Gene3D" id="2.60.40.10">
    <property type="entry name" value="Immunoglobulins"/>
    <property type="match status" value="1"/>
</dbReference>
<evidence type="ECO:0000313" key="6">
    <source>
        <dbReference type="Proteomes" id="UP000465112"/>
    </source>
</evidence>
<dbReference type="InterPro" id="IPR003599">
    <property type="entry name" value="Ig_sub"/>
</dbReference>
<dbReference type="SMART" id="SM00409">
    <property type="entry name" value="IG"/>
    <property type="match status" value="1"/>
</dbReference>
<gene>
    <name evidence="5" type="ORF">PFLUV_G00216960</name>
</gene>
<dbReference type="AlphaFoldDB" id="A0A6A5ELR8"/>
<evidence type="ECO:0000256" key="2">
    <source>
        <dbReference type="SAM" id="Phobius"/>
    </source>
</evidence>
<proteinExistence type="predicted"/>
<keyword evidence="2" id="KW-1133">Transmembrane helix</keyword>
<evidence type="ECO:0000256" key="1">
    <source>
        <dbReference type="SAM" id="MobiDB-lite"/>
    </source>
</evidence>
<dbReference type="GO" id="GO:0009897">
    <property type="term" value="C:external side of plasma membrane"/>
    <property type="evidence" value="ECO:0007669"/>
    <property type="project" value="TreeGrafter"/>
</dbReference>
<keyword evidence="2" id="KW-0812">Transmembrane</keyword>
<dbReference type="CDD" id="cd00096">
    <property type="entry name" value="Ig"/>
    <property type="match status" value="1"/>
</dbReference>
<feature type="transmembrane region" description="Helical" evidence="2">
    <location>
        <begin position="225"/>
        <end position="249"/>
    </location>
</feature>
<feature type="region of interest" description="Disordered" evidence="1">
    <location>
        <begin position="300"/>
        <end position="323"/>
    </location>
</feature>
<dbReference type="GO" id="GO:0070374">
    <property type="term" value="P:positive regulation of ERK1 and ERK2 cascade"/>
    <property type="evidence" value="ECO:0007669"/>
    <property type="project" value="TreeGrafter"/>
</dbReference>
<comment type="caution">
    <text evidence="5">The sequence shown here is derived from an EMBL/GenBank/DDBJ whole genome shotgun (WGS) entry which is preliminary data.</text>
</comment>
<keyword evidence="6" id="KW-1185">Reference proteome</keyword>
<dbReference type="GO" id="GO:0045121">
    <property type="term" value="C:membrane raft"/>
    <property type="evidence" value="ECO:0007669"/>
    <property type="project" value="TreeGrafter"/>
</dbReference>
<keyword evidence="3" id="KW-0732">Signal</keyword>
<dbReference type="GO" id="GO:0042110">
    <property type="term" value="P:T cell activation"/>
    <property type="evidence" value="ECO:0007669"/>
    <property type="project" value="TreeGrafter"/>
</dbReference>
<sequence length="323" mass="36078">MDAKRLLELILILVLHFQGISGREPFLYKRPGEEAVLSCTTESSSPPTCSMVTWLYNRDQDQTLTEVWNGEVIEISARAARLSVNTDCSLVINNITAEDAGQYGCRQGGDTNTDVYTFLSVLTISPSPPDTDPKRDGQVTLECSLLRIRDQPCLENSIRWVDETGAELLGEGDGYRVLQQTDCVSRLTVKRQSGHNRKYTCQFVEENNVKIEADYPPDFNDPNQIYIIIGGVVGAVVVLVVIAAVLIIYRKRANVTEDVPKPTQHPGEPESNLTYVTVNHANQQASSYKKVKKEEVMYSTVRSQKTEADEDPSSLYSNVRKLK</sequence>
<dbReference type="InterPro" id="IPR007110">
    <property type="entry name" value="Ig-like_dom"/>
</dbReference>
<reference evidence="5 6" key="1">
    <citation type="submission" date="2019-06" db="EMBL/GenBank/DDBJ databases">
        <title>A chromosome-scale genome assembly of the European perch, Perca fluviatilis.</title>
        <authorList>
            <person name="Roques C."/>
            <person name="Zahm M."/>
            <person name="Cabau C."/>
            <person name="Klopp C."/>
            <person name="Bouchez O."/>
            <person name="Donnadieu C."/>
            <person name="Kuhl H."/>
            <person name="Gislard M."/>
            <person name="Guendouz S."/>
            <person name="Journot L."/>
            <person name="Haffray P."/>
            <person name="Bestin A."/>
            <person name="Morvezen R."/>
            <person name="Feron R."/>
            <person name="Wen M."/>
            <person name="Jouanno E."/>
            <person name="Herpin A."/>
            <person name="Schartl M."/>
            <person name="Postlethwait J."/>
            <person name="Schaerlinger B."/>
            <person name="Chardard D."/>
            <person name="Lecocq T."/>
            <person name="Poncet C."/>
            <person name="Jaffrelo L."/>
            <person name="Lampietro C."/>
            <person name="Guiguen Y."/>
        </authorList>
    </citation>
    <scope>NUCLEOTIDE SEQUENCE [LARGE SCALE GENOMIC DNA]</scope>
    <source>
        <tissue evidence="5">Blood</tissue>
    </source>
</reference>
<dbReference type="InterPro" id="IPR013106">
    <property type="entry name" value="Ig_V-set"/>
</dbReference>
<dbReference type="PANTHER" id="PTHR11422">
    <property type="entry name" value="T-CELL SURFACE GLYCOPROTEIN CD4"/>
    <property type="match status" value="1"/>
</dbReference>
<evidence type="ECO:0000259" key="4">
    <source>
        <dbReference type="PROSITE" id="PS50835"/>
    </source>
</evidence>
<dbReference type="PANTHER" id="PTHR11422:SF5">
    <property type="entry name" value="DIVERSE IMMUNOGLOBULIN DOMAIN-CONTAINING PROTEIN 1.1 ISOFORM X1-RELATED"/>
    <property type="match status" value="1"/>
</dbReference>